<evidence type="ECO:0000313" key="2">
    <source>
        <dbReference type="Proteomes" id="UP000827976"/>
    </source>
</evidence>
<dbReference type="Proteomes" id="UP000827976">
    <property type="component" value="Chromosome 9"/>
</dbReference>
<keyword evidence="2" id="KW-1185">Reference proteome</keyword>
<gene>
    <name evidence="1" type="ORF">IHE45_09G048600</name>
</gene>
<organism evidence="1 2">
    <name type="scientific">Dioscorea alata</name>
    <name type="common">Purple yam</name>
    <dbReference type="NCBI Taxonomy" id="55571"/>
    <lineage>
        <taxon>Eukaryota</taxon>
        <taxon>Viridiplantae</taxon>
        <taxon>Streptophyta</taxon>
        <taxon>Embryophyta</taxon>
        <taxon>Tracheophyta</taxon>
        <taxon>Spermatophyta</taxon>
        <taxon>Magnoliopsida</taxon>
        <taxon>Liliopsida</taxon>
        <taxon>Dioscoreales</taxon>
        <taxon>Dioscoreaceae</taxon>
        <taxon>Dioscorea</taxon>
    </lineage>
</organism>
<comment type="caution">
    <text evidence="1">The sequence shown here is derived from an EMBL/GenBank/DDBJ whole genome shotgun (WGS) entry which is preliminary data.</text>
</comment>
<reference evidence="2" key="1">
    <citation type="journal article" date="2022" name="Nat. Commun.">
        <title>Chromosome evolution and the genetic basis of agronomically important traits in greater yam.</title>
        <authorList>
            <person name="Bredeson J.V."/>
            <person name="Lyons J.B."/>
            <person name="Oniyinde I.O."/>
            <person name="Okereke N.R."/>
            <person name="Kolade O."/>
            <person name="Nnabue I."/>
            <person name="Nwadili C.O."/>
            <person name="Hribova E."/>
            <person name="Parker M."/>
            <person name="Nwogha J."/>
            <person name="Shu S."/>
            <person name="Carlson J."/>
            <person name="Kariba R."/>
            <person name="Muthemba S."/>
            <person name="Knop K."/>
            <person name="Barton G.J."/>
            <person name="Sherwood A.V."/>
            <person name="Lopez-Montes A."/>
            <person name="Asiedu R."/>
            <person name="Jamnadass R."/>
            <person name="Muchugi A."/>
            <person name="Goodstein D."/>
            <person name="Egesi C.N."/>
            <person name="Featherston J."/>
            <person name="Asfaw A."/>
            <person name="Simpson G.G."/>
            <person name="Dolezel J."/>
            <person name="Hendre P.S."/>
            <person name="Van Deynze A."/>
            <person name="Kumar P.L."/>
            <person name="Obidiegwu J.E."/>
            <person name="Bhattacharjee R."/>
            <person name="Rokhsar D.S."/>
        </authorList>
    </citation>
    <scope>NUCLEOTIDE SEQUENCE [LARGE SCALE GENOMIC DNA]</scope>
    <source>
        <strain evidence="2">cv. TDa95/00328</strain>
    </source>
</reference>
<dbReference type="EMBL" id="CM037019">
    <property type="protein sequence ID" value="KAH7672347.1"/>
    <property type="molecule type" value="Genomic_DNA"/>
</dbReference>
<proteinExistence type="predicted"/>
<accession>A0ACB7VF97</accession>
<sequence length="397" mass="44382">MPRANLKRMKVVRSEGTTNDGSVDGVRANASMGNASHSDRVTQVANVQPECSISTSSESSVDSNNNEACADHEDHNLVTGKQVRRGPTTLKGLYSLPPNEKILVSSNELGQPIGPEGQLLSGFLGMHARSGQWVGLHYENWRKVPKTLKEELLKFVEFVLKSLGKKWRDYKHDLKKRYFKREAGPQANKDNYPDGTVRWQWEELVDFWYSRKGEEAEKIGLACRKQQKYTHTSGSKSFATKKKETEFLKGGKVGRFELFKATHTKKNGSHLNVETEKILMVEAEILTQVIGKERHGRVRGLGLGPTPKTYYCSSSRRVTTCACQETRQGDGQFNQELVQRVQQLEQERAYYNAPVSFLQDQFPGKDIPLPNIGVSTSQSQNQSIGATTPEANTGGSC</sequence>
<name>A0ACB7VF97_DIOAL</name>
<evidence type="ECO:0000313" key="1">
    <source>
        <dbReference type="EMBL" id="KAH7672347.1"/>
    </source>
</evidence>
<protein>
    <submittedName>
        <fullName evidence="1">Transposase Ptta/En/Spm plant protein</fullName>
    </submittedName>
</protein>